<dbReference type="Pfam" id="PF13963">
    <property type="entry name" value="Transpos_assoc"/>
    <property type="match status" value="1"/>
</dbReference>
<dbReference type="Gene3D" id="2.100.10.30">
    <property type="entry name" value="Jacalin-like lectin domain"/>
    <property type="match status" value="2"/>
</dbReference>
<dbReference type="SUPFAM" id="SSF51101">
    <property type="entry name" value="Mannose-binding lectins"/>
    <property type="match status" value="2"/>
</dbReference>
<dbReference type="AlphaFoldDB" id="A0A2U1NEQ7"/>
<evidence type="ECO:0000256" key="2">
    <source>
        <dbReference type="ARBA" id="ARBA00022734"/>
    </source>
</evidence>
<comment type="similarity">
    <text evidence="1">Belongs to the jacalin lectin family.</text>
</comment>
<keyword evidence="2 4" id="KW-0430">Lectin</keyword>
<dbReference type="Proteomes" id="UP000245207">
    <property type="component" value="Unassembled WGS sequence"/>
</dbReference>
<evidence type="ECO:0000313" key="4">
    <source>
        <dbReference type="EMBL" id="PWA71973.1"/>
    </source>
</evidence>
<dbReference type="CDD" id="cd09612">
    <property type="entry name" value="Jacalin"/>
    <property type="match status" value="2"/>
</dbReference>
<evidence type="ECO:0000259" key="3">
    <source>
        <dbReference type="PROSITE" id="PS51752"/>
    </source>
</evidence>
<gene>
    <name evidence="4" type="ORF">CTI12_AA273240</name>
</gene>
<evidence type="ECO:0000256" key="1">
    <source>
        <dbReference type="ARBA" id="ARBA00006568"/>
    </source>
</evidence>
<comment type="caution">
    <text evidence="4">The sequence shown here is derived from an EMBL/GenBank/DDBJ whole genome shotgun (WGS) entry which is preliminary data.</text>
</comment>
<dbReference type="PANTHER" id="PTHR46506">
    <property type="entry name" value="OS05G0143600 PROTEIN"/>
    <property type="match status" value="1"/>
</dbReference>
<dbReference type="EMBL" id="PKPP01002985">
    <property type="protein sequence ID" value="PWA71973.1"/>
    <property type="molecule type" value="Genomic_DNA"/>
</dbReference>
<name>A0A2U1NEQ7_ARTAN</name>
<dbReference type="SMART" id="SM00915">
    <property type="entry name" value="Jacalin"/>
    <property type="match status" value="2"/>
</dbReference>
<dbReference type="OrthoDB" id="4325201at2759"/>
<dbReference type="Pfam" id="PF01419">
    <property type="entry name" value="Jacalin"/>
    <property type="match status" value="2"/>
</dbReference>
<sequence>MDRSWMSEPRSSTQFLKGLGEFLDLECKNNANGAGEIRCICVKCAHGVWITRDNAIEHIICNGISEGYHSEHLQVCKEVAQVGIWGRQEKGTPHNHWYFRLENNQRLKKISIDHGDLIFSLKFTTEDGKGCLHESEKAGGWNGGHQECEVTFDSEEEIIGISGTVGVSTGEYPGYTIISSLSFITNKKTHGPFGQATGTPFDVPWNRGSFAGFYGLAGYYIDGIGVYLKASQETARVGLWGTECGNGPQYRWSFCLERNHKLTKITIGIEDMISSLMFTSEDCMGSVHVSKKAGGYNDASTISEINLAWDEEIIGIEGTYGLSAGSSGVKKISSLSFVTNKRNHGPFGCATGIGFTVPWSKGSFAGFYGTANYYIDGIGVYLRPTI</sequence>
<reference evidence="4 5" key="1">
    <citation type="journal article" date="2018" name="Mol. Plant">
        <title>The genome of Artemisia annua provides insight into the evolution of Asteraceae family and artemisinin biosynthesis.</title>
        <authorList>
            <person name="Shen Q."/>
            <person name="Zhang L."/>
            <person name="Liao Z."/>
            <person name="Wang S."/>
            <person name="Yan T."/>
            <person name="Shi P."/>
            <person name="Liu M."/>
            <person name="Fu X."/>
            <person name="Pan Q."/>
            <person name="Wang Y."/>
            <person name="Lv Z."/>
            <person name="Lu X."/>
            <person name="Zhang F."/>
            <person name="Jiang W."/>
            <person name="Ma Y."/>
            <person name="Chen M."/>
            <person name="Hao X."/>
            <person name="Li L."/>
            <person name="Tang Y."/>
            <person name="Lv G."/>
            <person name="Zhou Y."/>
            <person name="Sun X."/>
            <person name="Brodelius P.E."/>
            <person name="Rose J.K.C."/>
            <person name="Tang K."/>
        </authorList>
    </citation>
    <scope>NUCLEOTIDE SEQUENCE [LARGE SCALE GENOMIC DNA]</scope>
    <source>
        <strain evidence="5">cv. Huhao1</strain>
        <tissue evidence="4">Leaf</tissue>
    </source>
</reference>
<dbReference type="InterPro" id="IPR029480">
    <property type="entry name" value="Transpos_assoc"/>
</dbReference>
<dbReference type="InterPro" id="IPR036404">
    <property type="entry name" value="Jacalin-like_lectin_dom_sf"/>
</dbReference>
<dbReference type="PROSITE" id="PS51752">
    <property type="entry name" value="JACALIN_LECTIN"/>
    <property type="match status" value="2"/>
</dbReference>
<feature type="domain" description="Jacalin-type lectin" evidence="3">
    <location>
        <begin position="234"/>
        <end position="384"/>
    </location>
</feature>
<evidence type="ECO:0000313" key="5">
    <source>
        <dbReference type="Proteomes" id="UP000245207"/>
    </source>
</evidence>
<dbReference type="STRING" id="35608.A0A2U1NEQ7"/>
<accession>A0A2U1NEQ7</accession>
<organism evidence="4 5">
    <name type="scientific">Artemisia annua</name>
    <name type="common">Sweet wormwood</name>
    <dbReference type="NCBI Taxonomy" id="35608"/>
    <lineage>
        <taxon>Eukaryota</taxon>
        <taxon>Viridiplantae</taxon>
        <taxon>Streptophyta</taxon>
        <taxon>Embryophyta</taxon>
        <taxon>Tracheophyta</taxon>
        <taxon>Spermatophyta</taxon>
        <taxon>Magnoliopsida</taxon>
        <taxon>eudicotyledons</taxon>
        <taxon>Gunneridae</taxon>
        <taxon>Pentapetalae</taxon>
        <taxon>asterids</taxon>
        <taxon>campanulids</taxon>
        <taxon>Asterales</taxon>
        <taxon>Asteraceae</taxon>
        <taxon>Asteroideae</taxon>
        <taxon>Anthemideae</taxon>
        <taxon>Artemisiinae</taxon>
        <taxon>Artemisia</taxon>
    </lineage>
</organism>
<proteinExistence type="inferred from homology"/>
<dbReference type="InterPro" id="IPR033734">
    <property type="entry name" value="Jacalin-like_lectin_dom_plant"/>
</dbReference>
<feature type="domain" description="Jacalin-type lectin" evidence="3">
    <location>
        <begin position="79"/>
        <end position="230"/>
    </location>
</feature>
<keyword evidence="5" id="KW-1185">Reference proteome</keyword>
<protein>
    <submittedName>
        <fullName evidence="4">Jacalin-like lectin domain, Transposase-associated domain protein</fullName>
    </submittedName>
</protein>
<dbReference type="GO" id="GO:0030246">
    <property type="term" value="F:carbohydrate binding"/>
    <property type="evidence" value="ECO:0007669"/>
    <property type="project" value="UniProtKB-KW"/>
</dbReference>
<dbReference type="InterPro" id="IPR001229">
    <property type="entry name" value="Jacalin-like_lectin_dom"/>
</dbReference>